<organism evidence="1 2">
    <name type="scientific">Lactobacillus hamsteri DSM 5661 = JCM 6256</name>
    <dbReference type="NCBI Taxonomy" id="1423754"/>
    <lineage>
        <taxon>Bacteria</taxon>
        <taxon>Bacillati</taxon>
        <taxon>Bacillota</taxon>
        <taxon>Bacilli</taxon>
        <taxon>Lactobacillales</taxon>
        <taxon>Lactobacillaceae</taxon>
        <taxon>Lactobacillus</taxon>
    </lineage>
</organism>
<dbReference type="eggNOG" id="ENOG50309W7">
    <property type="taxonomic scope" value="Bacteria"/>
</dbReference>
<proteinExistence type="predicted"/>
<evidence type="ECO:0000313" key="1">
    <source>
        <dbReference type="EMBL" id="KRM40128.1"/>
    </source>
</evidence>
<dbReference type="RefSeq" id="WP_025080884.1">
    <property type="nucleotide sequence ID" value="NZ_AZGI01000028.1"/>
</dbReference>
<gene>
    <name evidence="1" type="ORF">FC39_GL000865</name>
</gene>
<sequence>MDYLSKKKQYVFLNNQLSLVRVHVFQISSSPNIWVEGKSKKYRDSVQLLKNALSTFDQHELPPIIIVANQKIGNHDISSYNHNDDVIYFNSYYHTQEKIYNVINDYTFAAQNLSDIIQHELAHKLHWDAVKRFYKANKNRYNNIGEAKKQFDSNLESYIVRQENSYLMLNVSPYANKSFRFAKEHNRLNIVNEVIAEVKTKKVITDPKLSKLVEGELNYGRN</sequence>
<dbReference type="OrthoDB" id="2328663at2"/>
<name>A0A0R1YCF8_9LACO</name>
<dbReference type="Proteomes" id="UP000051223">
    <property type="component" value="Unassembled WGS sequence"/>
</dbReference>
<dbReference type="EMBL" id="AZGI01000028">
    <property type="protein sequence ID" value="KRM40128.1"/>
    <property type="molecule type" value="Genomic_DNA"/>
</dbReference>
<dbReference type="PATRIC" id="fig|1423754.3.peg.887"/>
<dbReference type="STRING" id="1423754.FC39_GL000865"/>
<comment type="caution">
    <text evidence="1">The sequence shown here is derived from an EMBL/GenBank/DDBJ whole genome shotgun (WGS) entry which is preliminary data.</text>
</comment>
<accession>A0A0R1YCF8</accession>
<evidence type="ECO:0000313" key="2">
    <source>
        <dbReference type="Proteomes" id="UP000051223"/>
    </source>
</evidence>
<reference evidence="1 2" key="1">
    <citation type="journal article" date="2015" name="Genome Announc.">
        <title>Expanding the biotechnology potential of lactobacilli through comparative genomics of 213 strains and associated genera.</title>
        <authorList>
            <person name="Sun Z."/>
            <person name="Harris H.M."/>
            <person name="McCann A."/>
            <person name="Guo C."/>
            <person name="Argimon S."/>
            <person name="Zhang W."/>
            <person name="Yang X."/>
            <person name="Jeffery I.B."/>
            <person name="Cooney J.C."/>
            <person name="Kagawa T.F."/>
            <person name="Liu W."/>
            <person name="Song Y."/>
            <person name="Salvetti E."/>
            <person name="Wrobel A."/>
            <person name="Rasinkangas P."/>
            <person name="Parkhill J."/>
            <person name="Rea M.C."/>
            <person name="O'Sullivan O."/>
            <person name="Ritari J."/>
            <person name="Douillard F.P."/>
            <person name="Paul Ross R."/>
            <person name="Yang R."/>
            <person name="Briner A.E."/>
            <person name="Felis G.E."/>
            <person name="de Vos W.M."/>
            <person name="Barrangou R."/>
            <person name="Klaenhammer T.R."/>
            <person name="Caufield P.W."/>
            <person name="Cui Y."/>
            <person name="Zhang H."/>
            <person name="O'Toole P.W."/>
        </authorList>
    </citation>
    <scope>NUCLEOTIDE SEQUENCE [LARGE SCALE GENOMIC DNA]</scope>
    <source>
        <strain evidence="1 2">DSM 5661</strain>
    </source>
</reference>
<protein>
    <submittedName>
        <fullName evidence="1">Uncharacterized protein</fullName>
    </submittedName>
</protein>
<keyword evidence="2" id="KW-1185">Reference proteome</keyword>
<dbReference type="AlphaFoldDB" id="A0A0R1YCF8"/>